<dbReference type="OrthoDB" id="347533at2759"/>
<keyword evidence="4" id="KW-0507">mRNA processing</keyword>
<dbReference type="EMBL" id="HG671077">
    <property type="protein sequence ID" value="CDI79766.1"/>
    <property type="molecule type" value="Genomic_DNA"/>
</dbReference>
<dbReference type="SUPFAM" id="SSF47938">
    <property type="entry name" value="Functional domain of the splicing factor Prp18"/>
    <property type="match status" value="1"/>
</dbReference>
<name>U6GHM2_EIMAC</name>
<evidence type="ECO:0000256" key="3">
    <source>
        <dbReference type="ARBA" id="ARBA00018242"/>
    </source>
</evidence>
<reference evidence="10" key="2">
    <citation type="submission" date="2013-10" db="EMBL/GenBank/DDBJ databases">
        <authorList>
            <person name="Aslett M."/>
        </authorList>
    </citation>
    <scope>NUCLEOTIDE SEQUENCE [LARGE SCALE GENOMIC DNA]</scope>
    <source>
        <strain evidence="10">Houghton</strain>
    </source>
</reference>
<comment type="similarity">
    <text evidence="2">Belongs to the PRP18 family.</text>
</comment>
<feature type="region of interest" description="Disordered" evidence="8">
    <location>
        <begin position="69"/>
        <end position="96"/>
    </location>
</feature>
<evidence type="ECO:0000256" key="2">
    <source>
        <dbReference type="ARBA" id="ARBA00008137"/>
    </source>
</evidence>
<dbReference type="RefSeq" id="XP_013250191.1">
    <property type="nucleotide sequence ID" value="XM_013394737.1"/>
</dbReference>
<keyword evidence="11" id="KW-1185">Reference proteome</keyword>
<feature type="compositionally biased region" description="Basic and acidic residues" evidence="8">
    <location>
        <begin position="166"/>
        <end position="175"/>
    </location>
</feature>
<dbReference type="Proteomes" id="UP000018050">
    <property type="component" value="Unassembled WGS sequence"/>
</dbReference>
<protein>
    <recommendedName>
        <fullName evidence="3">Pre-mRNA-splicing factor 18</fullName>
    </recommendedName>
</protein>
<dbReference type="VEuPathDB" id="ToxoDB:EAH_00012250"/>
<dbReference type="Pfam" id="PF08799">
    <property type="entry name" value="PRP4"/>
    <property type="match status" value="1"/>
</dbReference>
<dbReference type="Gene3D" id="4.10.280.110">
    <property type="entry name" value="Pre-mRNA processing factor 4 domain"/>
    <property type="match status" value="1"/>
</dbReference>
<evidence type="ECO:0000256" key="5">
    <source>
        <dbReference type="ARBA" id="ARBA00022728"/>
    </source>
</evidence>
<dbReference type="PANTHER" id="PTHR13007">
    <property type="entry name" value="PRE-MRNA SPLICING FACTOR-RELATED"/>
    <property type="match status" value="1"/>
</dbReference>
<evidence type="ECO:0000256" key="4">
    <source>
        <dbReference type="ARBA" id="ARBA00022664"/>
    </source>
</evidence>
<proteinExistence type="inferred from homology"/>
<accession>U6GHM2</accession>
<feature type="region of interest" description="Disordered" evidence="8">
    <location>
        <begin position="35"/>
        <end position="54"/>
    </location>
</feature>
<evidence type="ECO:0000313" key="11">
    <source>
        <dbReference type="Proteomes" id="UP000018050"/>
    </source>
</evidence>
<dbReference type="Pfam" id="PF02840">
    <property type="entry name" value="Prp18"/>
    <property type="match status" value="1"/>
</dbReference>
<reference evidence="10" key="1">
    <citation type="submission" date="2013-10" db="EMBL/GenBank/DDBJ databases">
        <title>Genomic analysis of the causative agents of coccidiosis in chickens.</title>
        <authorList>
            <person name="Reid A.J."/>
            <person name="Blake D."/>
            <person name="Billington K."/>
            <person name="Browne H."/>
            <person name="Dunn M."/>
            <person name="Hung S."/>
            <person name="Kawahara F."/>
            <person name="Miranda-Saavedra D."/>
            <person name="Mourier T."/>
            <person name="Nagra H."/>
            <person name="Otto T.D."/>
            <person name="Rawlings N."/>
            <person name="Sanchez A."/>
            <person name="Sanders M."/>
            <person name="Subramaniam C."/>
            <person name="Tay Y."/>
            <person name="Dear P."/>
            <person name="Doerig C."/>
            <person name="Gruber A."/>
            <person name="Parkinson J."/>
            <person name="Shirley M."/>
            <person name="Wan K.L."/>
            <person name="Berriman M."/>
            <person name="Tomley F."/>
            <person name="Pain A."/>
        </authorList>
    </citation>
    <scope>NUCLEOTIDE SEQUENCE [LARGE SCALE GENOMIC DNA]</scope>
    <source>
        <strain evidence="10">Houghton</strain>
    </source>
</reference>
<feature type="region of interest" description="Disordered" evidence="8">
    <location>
        <begin position="156"/>
        <end position="193"/>
    </location>
</feature>
<comment type="subcellular location">
    <subcellularLocation>
        <location evidence="1">Nucleus</location>
    </subcellularLocation>
</comment>
<evidence type="ECO:0000256" key="1">
    <source>
        <dbReference type="ARBA" id="ARBA00004123"/>
    </source>
</evidence>
<dbReference type="PANTHER" id="PTHR13007:SF19">
    <property type="entry name" value="PRE-MRNA-SPLICING FACTOR 18"/>
    <property type="match status" value="1"/>
</dbReference>
<evidence type="ECO:0000256" key="8">
    <source>
        <dbReference type="SAM" id="MobiDB-lite"/>
    </source>
</evidence>
<dbReference type="GeneID" id="25269295"/>
<evidence type="ECO:0000313" key="10">
    <source>
        <dbReference type="EMBL" id="CDI79766.1"/>
    </source>
</evidence>
<evidence type="ECO:0000256" key="6">
    <source>
        <dbReference type="ARBA" id="ARBA00023187"/>
    </source>
</evidence>
<dbReference type="OMA" id="SFAQVRW"/>
<dbReference type="SUPFAM" id="SSF158230">
    <property type="entry name" value="PRP4-like"/>
    <property type="match status" value="1"/>
</dbReference>
<feature type="domain" description="Pre-mRNA processing factor 4 (PRP4)-like" evidence="9">
    <location>
        <begin position="100"/>
        <end position="148"/>
    </location>
</feature>
<evidence type="ECO:0000256" key="7">
    <source>
        <dbReference type="ARBA" id="ARBA00023242"/>
    </source>
</evidence>
<dbReference type="GO" id="GO:0000350">
    <property type="term" value="P:generation of catalytic spliceosome for second transesterification step"/>
    <property type="evidence" value="ECO:0007669"/>
    <property type="project" value="TreeGrafter"/>
</dbReference>
<sequence length="354" mass="40982">MDALRAIIAKQKQQINELPKAGPGKYILQKDLQQKLREQKDREQEETANKKRKTELQQLAELQERLKARAFQPHSSEAEATVADAGDTAEGREEELVPPVDLPEIFRRLRRLKQPITLFGETPWKRYDRLCKLELQAIDDEMTEGQKNVFHAMQREGEEEEEFDEDANKGKKETNSESTDAKQSQNEETTEKSKEAVVIAWARKMLSLWEDELKHRSEDEKATAEGRQQTALHRQTKKDLKPLFKKLKQRDLEADILEKLFSIVQLCDERRYRDAHGAFMLLAIGNAAWPMGVTMVGIHERAGRSKLNTSQVAHILNDETTRKYIQMFKRLMSFAQRKFPANPSQTILLSVHHV</sequence>
<dbReference type="GO" id="GO:0046540">
    <property type="term" value="C:U4/U6 x U5 tri-snRNP complex"/>
    <property type="evidence" value="ECO:0007669"/>
    <property type="project" value="TreeGrafter"/>
</dbReference>
<keyword evidence="6" id="KW-0508">mRNA splicing</keyword>
<dbReference type="GO" id="GO:0005682">
    <property type="term" value="C:U5 snRNP"/>
    <property type="evidence" value="ECO:0007669"/>
    <property type="project" value="TreeGrafter"/>
</dbReference>
<keyword evidence="7" id="KW-0539">Nucleus</keyword>
<dbReference type="InterPro" id="IPR004098">
    <property type="entry name" value="Prp18"/>
</dbReference>
<dbReference type="InterPro" id="IPR039979">
    <property type="entry name" value="PRPF18"/>
</dbReference>
<feature type="compositionally biased region" description="Polar residues" evidence="8">
    <location>
        <begin position="176"/>
        <end position="187"/>
    </location>
</feature>
<dbReference type="InterPro" id="IPR036285">
    <property type="entry name" value="PRP4-like_sf"/>
</dbReference>
<dbReference type="GO" id="GO:0071021">
    <property type="term" value="C:U2-type post-spliceosomal complex"/>
    <property type="evidence" value="ECO:0007669"/>
    <property type="project" value="TreeGrafter"/>
</dbReference>
<keyword evidence="5" id="KW-0747">Spliceosome</keyword>
<organism evidence="10 11">
    <name type="scientific">Eimeria acervulina</name>
    <name type="common">Coccidian parasite</name>
    <dbReference type="NCBI Taxonomy" id="5801"/>
    <lineage>
        <taxon>Eukaryota</taxon>
        <taxon>Sar</taxon>
        <taxon>Alveolata</taxon>
        <taxon>Apicomplexa</taxon>
        <taxon>Conoidasida</taxon>
        <taxon>Coccidia</taxon>
        <taxon>Eucoccidiorida</taxon>
        <taxon>Eimeriorina</taxon>
        <taxon>Eimeriidae</taxon>
        <taxon>Eimeria</taxon>
    </lineage>
</organism>
<dbReference type="Gene3D" id="1.20.940.10">
    <property type="entry name" value="Functional domain of the splicing factor Prp18"/>
    <property type="match status" value="1"/>
</dbReference>
<dbReference type="InterPro" id="IPR014906">
    <property type="entry name" value="PRP4-like"/>
</dbReference>
<dbReference type="AlphaFoldDB" id="U6GHM2"/>
<gene>
    <name evidence="10" type="ORF">EAH_00012250</name>
</gene>
<dbReference type="SMART" id="SM00500">
    <property type="entry name" value="SFM"/>
    <property type="match status" value="1"/>
</dbReference>
<feature type="compositionally biased region" description="Basic and acidic residues" evidence="8">
    <location>
        <begin position="35"/>
        <end position="49"/>
    </location>
</feature>
<evidence type="ECO:0000259" key="9">
    <source>
        <dbReference type="SMART" id="SM00500"/>
    </source>
</evidence>